<keyword evidence="1" id="KW-1133">Transmembrane helix</keyword>
<name>A0A150WFV6_BDEBC</name>
<dbReference type="AlphaFoldDB" id="A0A150WFV6"/>
<reference evidence="2 3" key="1">
    <citation type="submission" date="2016-03" db="EMBL/GenBank/DDBJ databases">
        <authorList>
            <person name="Ploux O."/>
        </authorList>
    </citation>
    <scope>NUCLEOTIDE SEQUENCE [LARGE SCALE GENOMIC DNA]</scope>
    <source>
        <strain evidence="2 3">BER2</strain>
    </source>
</reference>
<dbReference type="RefSeq" id="WP_063244123.1">
    <property type="nucleotide sequence ID" value="NZ_CP168967.1"/>
</dbReference>
<dbReference type="EMBL" id="LUKF01000016">
    <property type="protein sequence ID" value="KYG62007.1"/>
    <property type="molecule type" value="Genomic_DNA"/>
</dbReference>
<keyword evidence="1" id="KW-0812">Transmembrane</keyword>
<proteinExistence type="predicted"/>
<comment type="caution">
    <text evidence="2">The sequence shown here is derived from an EMBL/GenBank/DDBJ whole genome shotgun (WGS) entry which is preliminary data.</text>
</comment>
<feature type="transmembrane region" description="Helical" evidence="1">
    <location>
        <begin position="144"/>
        <end position="162"/>
    </location>
</feature>
<accession>A0A150WFV6</accession>
<evidence type="ECO:0000313" key="2">
    <source>
        <dbReference type="EMBL" id="KYG62007.1"/>
    </source>
</evidence>
<keyword evidence="1" id="KW-0472">Membrane</keyword>
<dbReference type="OrthoDB" id="5294461at2"/>
<protein>
    <submittedName>
        <fullName evidence="2">Uncharacterized protein</fullName>
    </submittedName>
</protein>
<gene>
    <name evidence="2" type="ORF">AZI85_07330</name>
</gene>
<dbReference type="Proteomes" id="UP000075391">
    <property type="component" value="Unassembled WGS sequence"/>
</dbReference>
<sequence>MGHSLKEEFKLHKDLSVEGADFLADLEKSIAQDLWQSAGGHWSRDSIQKFREIAMQKLASEVHGPSREEFQKAWISIIREFHQNQWGEQRLLKKEKKIETKEDKIFWELFSYIWILLQATLVTKTAVFYFGIKSAEDDTAEGRIYLFLAIAFSVISLSVFAYRKSRKKKDL</sequence>
<organism evidence="2 3">
    <name type="scientific">Bdellovibrio bacteriovorus</name>
    <dbReference type="NCBI Taxonomy" id="959"/>
    <lineage>
        <taxon>Bacteria</taxon>
        <taxon>Pseudomonadati</taxon>
        <taxon>Bdellovibrionota</taxon>
        <taxon>Bdellovibrionia</taxon>
        <taxon>Bdellovibrionales</taxon>
        <taxon>Pseudobdellovibrionaceae</taxon>
        <taxon>Bdellovibrio</taxon>
    </lineage>
</organism>
<feature type="transmembrane region" description="Helical" evidence="1">
    <location>
        <begin position="105"/>
        <end position="132"/>
    </location>
</feature>
<evidence type="ECO:0000313" key="3">
    <source>
        <dbReference type="Proteomes" id="UP000075391"/>
    </source>
</evidence>
<evidence type="ECO:0000256" key="1">
    <source>
        <dbReference type="SAM" id="Phobius"/>
    </source>
</evidence>